<dbReference type="Gene3D" id="3.30.1360.20">
    <property type="entry name" value="Transcriptional coactivator/pterin dehydratase"/>
    <property type="match status" value="1"/>
</dbReference>
<dbReference type="OrthoDB" id="277398at2759"/>
<organism evidence="6 7">
    <name type="scientific">Tetrapisispora phaffii (strain ATCC 24235 / CBS 4417 / NBRC 1672 / NRRL Y-8282 / UCD 70-5)</name>
    <name type="common">Yeast</name>
    <name type="synonym">Fabospora phaffii</name>
    <dbReference type="NCBI Taxonomy" id="1071381"/>
    <lineage>
        <taxon>Eukaryota</taxon>
        <taxon>Fungi</taxon>
        <taxon>Dikarya</taxon>
        <taxon>Ascomycota</taxon>
        <taxon>Saccharomycotina</taxon>
        <taxon>Saccharomycetes</taxon>
        <taxon>Saccharomycetales</taxon>
        <taxon>Saccharomycetaceae</taxon>
        <taxon>Tetrapisispora</taxon>
    </lineage>
</organism>
<dbReference type="CDD" id="cd00488">
    <property type="entry name" value="PCD_DCoH"/>
    <property type="match status" value="1"/>
</dbReference>
<name>G8BXW3_TETPH</name>
<keyword evidence="4" id="KW-0456">Lyase</keyword>
<evidence type="ECO:0000256" key="4">
    <source>
        <dbReference type="ARBA" id="ARBA00023239"/>
    </source>
</evidence>
<evidence type="ECO:0000256" key="2">
    <source>
        <dbReference type="ARBA" id="ARBA00006472"/>
    </source>
</evidence>
<dbReference type="eggNOG" id="KOG4073">
    <property type="taxonomic scope" value="Eukaryota"/>
</dbReference>
<sequence length="108" mass="12767">MYNKILKVKPSLLSKTELAEKLLELPKWRAHEGHLIRQTIEVKDFEICHSLFNNIAMRSHLWGHHPRITMNYNKLDLTLTTHDIGTQISDIDIKLAKRIDTYVERYSK</sequence>
<dbReference type="PANTHER" id="PTHR12599">
    <property type="entry name" value="PTERIN-4-ALPHA-CARBINOLAMINE DEHYDRATASE"/>
    <property type="match status" value="1"/>
</dbReference>
<dbReference type="STRING" id="1071381.G8BXW3"/>
<gene>
    <name evidence="6" type="primary">TPHA0I02380</name>
    <name evidence="6" type="ordered locus">TPHA_0I02380</name>
</gene>
<dbReference type="Proteomes" id="UP000005666">
    <property type="component" value="Chromosome 9"/>
</dbReference>
<dbReference type="AlphaFoldDB" id="G8BXW3"/>
<dbReference type="EC" id="4.2.1.96" evidence="3"/>
<evidence type="ECO:0000313" key="6">
    <source>
        <dbReference type="EMBL" id="CCE64741.1"/>
    </source>
</evidence>
<dbReference type="PANTHER" id="PTHR12599:SF0">
    <property type="entry name" value="PTERIN-4-ALPHA-CARBINOLAMINE DEHYDRATASE"/>
    <property type="match status" value="1"/>
</dbReference>
<dbReference type="GO" id="GO:0008124">
    <property type="term" value="F:4-alpha-hydroxytetrahydrobiopterin dehydratase activity"/>
    <property type="evidence" value="ECO:0007669"/>
    <property type="project" value="UniProtKB-EC"/>
</dbReference>
<dbReference type="GeneID" id="11532912"/>
<dbReference type="KEGG" id="tpf:TPHA_0I02380"/>
<keyword evidence="7" id="KW-1185">Reference proteome</keyword>
<dbReference type="HOGENOM" id="CLU_081974_4_0_1"/>
<evidence type="ECO:0000256" key="5">
    <source>
        <dbReference type="ARBA" id="ARBA00030497"/>
    </source>
</evidence>
<evidence type="ECO:0000256" key="3">
    <source>
        <dbReference type="ARBA" id="ARBA00013252"/>
    </source>
</evidence>
<dbReference type="Pfam" id="PF01329">
    <property type="entry name" value="Pterin_4a"/>
    <property type="match status" value="1"/>
</dbReference>
<dbReference type="InterPro" id="IPR036428">
    <property type="entry name" value="PCD_sf"/>
</dbReference>
<dbReference type="InterPro" id="IPR001533">
    <property type="entry name" value="Pterin_deHydtase"/>
</dbReference>
<dbReference type="OMA" id="IAMRSHL"/>
<dbReference type="EMBL" id="HE612864">
    <property type="protein sequence ID" value="CCE64741.1"/>
    <property type="molecule type" value="Genomic_DNA"/>
</dbReference>
<comment type="similarity">
    <text evidence="2">Belongs to the pterin-4-alpha-carbinolamine dehydratase family.</text>
</comment>
<dbReference type="SUPFAM" id="SSF55248">
    <property type="entry name" value="PCD-like"/>
    <property type="match status" value="1"/>
</dbReference>
<accession>G8BXW3</accession>
<dbReference type="GO" id="GO:0006729">
    <property type="term" value="P:tetrahydrobiopterin biosynthetic process"/>
    <property type="evidence" value="ECO:0007669"/>
    <property type="project" value="InterPro"/>
</dbReference>
<evidence type="ECO:0000256" key="1">
    <source>
        <dbReference type="ARBA" id="ARBA00001554"/>
    </source>
</evidence>
<protein>
    <recommendedName>
        <fullName evidence="3">4a-hydroxytetrahydrobiopterin dehydratase</fullName>
        <ecNumber evidence="3">4.2.1.96</ecNumber>
    </recommendedName>
    <alternativeName>
        <fullName evidence="5">4-alpha-hydroxy-tetrahydropterin dehydratase</fullName>
    </alternativeName>
</protein>
<comment type="catalytic activity">
    <reaction evidence="1">
        <text>(4aS,6R)-4a-hydroxy-L-erythro-5,6,7,8-tetrahydrobiopterin = (6R)-L-erythro-6,7-dihydrobiopterin + H2O</text>
        <dbReference type="Rhea" id="RHEA:11920"/>
        <dbReference type="ChEBI" id="CHEBI:15377"/>
        <dbReference type="ChEBI" id="CHEBI:15642"/>
        <dbReference type="ChEBI" id="CHEBI:43120"/>
        <dbReference type="EC" id="4.2.1.96"/>
    </reaction>
</comment>
<dbReference type="RefSeq" id="XP_003687175.1">
    <property type="nucleotide sequence ID" value="XM_003687127.1"/>
</dbReference>
<reference evidence="6 7" key="1">
    <citation type="journal article" date="2011" name="Proc. Natl. Acad. Sci. U.S.A.">
        <title>Evolutionary erosion of yeast sex chromosomes by mating-type switching accidents.</title>
        <authorList>
            <person name="Gordon J.L."/>
            <person name="Armisen D."/>
            <person name="Proux-Wera E."/>
            <person name="Oheigeartaigh S.S."/>
            <person name="Byrne K.P."/>
            <person name="Wolfe K.H."/>
        </authorList>
    </citation>
    <scope>NUCLEOTIDE SEQUENCE [LARGE SCALE GENOMIC DNA]</scope>
    <source>
        <strain evidence="7">ATCC 24235 / CBS 4417 / NBRC 1672 / NRRL Y-8282 / UCD 70-5</strain>
    </source>
</reference>
<proteinExistence type="inferred from homology"/>
<evidence type="ECO:0000313" key="7">
    <source>
        <dbReference type="Proteomes" id="UP000005666"/>
    </source>
</evidence>